<dbReference type="EC" id="1.1.1.2" evidence="5"/>
<sequence length="337" mass="35463">MKVEAFAVDGPGAELRSYSYEPEPLGSEEVDVRVTHCGVCHTDVMMIDDEAGISTYPLVAGHEAVGVVEAVGDAVDTSQIAVGDRVGVGAIAGSCMRCEFCLVGQTQFCALKDDTVLRGNRGGFARSVRSSQWRHVYPIPESLSSAEAAPLLCAGTTVFKPMITHVRPTDRVAVVGIGGLGHLAVQFLAKWGCEVTAISTSRSKEQDARELGAADFVASGEPGALEAAAGRFDFVLSTVAVDLPWDAYFATLRPGGTLCLVGVPPAPIEVSPMSLIPLAKTLVGAIPGGTTDTRRMLEFAAQHGIRAKVQTYAVDDANEALNSVRAGSPRYRAVLEM</sequence>
<dbReference type="Gene3D" id="3.90.180.10">
    <property type="entry name" value="Medium-chain alcohol dehydrogenases, catalytic domain"/>
    <property type="match status" value="1"/>
</dbReference>
<dbReference type="Pfam" id="PF08240">
    <property type="entry name" value="ADH_N"/>
    <property type="match status" value="1"/>
</dbReference>
<name>A0ABS5DI12_9PSEU</name>
<dbReference type="InterPro" id="IPR036291">
    <property type="entry name" value="NAD(P)-bd_dom_sf"/>
</dbReference>
<gene>
    <name evidence="9" type="ORF">KBO27_18390</name>
</gene>
<evidence type="ECO:0000313" key="9">
    <source>
        <dbReference type="EMBL" id="MBQ0925924.1"/>
    </source>
</evidence>
<evidence type="ECO:0000256" key="4">
    <source>
        <dbReference type="ARBA" id="ARBA00023002"/>
    </source>
</evidence>
<dbReference type="InterPro" id="IPR002328">
    <property type="entry name" value="ADH_Zn_CS"/>
</dbReference>
<dbReference type="InterPro" id="IPR047109">
    <property type="entry name" value="CAD-like"/>
</dbReference>
<dbReference type="Pfam" id="PF00107">
    <property type="entry name" value="ADH_zinc_N"/>
    <property type="match status" value="1"/>
</dbReference>
<dbReference type="Proteomes" id="UP000674084">
    <property type="component" value="Unassembled WGS sequence"/>
</dbReference>
<dbReference type="SUPFAM" id="SSF51735">
    <property type="entry name" value="NAD(P)-binding Rossmann-fold domains"/>
    <property type="match status" value="1"/>
</dbReference>
<evidence type="ECO:0000256" key="3">
    <source>
        <dbReference type="ARBA" id="ARBA00022833"/>
    </source>
</evidence>
<proteinExistence type="inferred from homology"/>
<dbReference type="CDD" id="cd05283">
    <property type="entry name" value="CAD1"/>
    <property type="match status" value="1"/>
</dbReference>
<evidence type="ECO:0000259" key="8">
    <source>
        <dbReference type="SMART" id="SM00829"/>
    </source>
</evidence>
<keyword evidence="4" id="KW-0560">Oxidoreductase</keyword>
<comment type="similarity">
    <text evidence="7">Belongs to the zinc-containing alcohol dehydrogenase family.</text>
</comment>
<accession>A0ABS5DI12</accession>
<keyword evidence="10" id="KW-1185">Reference proteome</keyword>
<keyword evidence="3 7" id="KW-0862">Zinc</keyword>
<dbReference type="RefSeq" id="WP_210971143.1">
    <property type="nucleotide sequence ID" value="NZ_JAGPXE010000007.1"/>
</dbReference>
<dbReference type="EMBL" id="JAGPXE010000007">
    <property type="protein sequence ID" value="MBQ0925924.1"/>
    <property type="molecule type" value="Genomic_DNA"/>
</dbReference>
<dbReference type="PANTHER" id="PTHR42683">
    <property type="entry name" value="ALDEHYDE REDUCTASE"/>
    <property type="match status" value="1"/>
</dbReference>
<evidence type="ECO:0000256" key="1">
    <source>
        <dbReference type="ARBA" id="ARBA00001947"/>
    </source>
</evidence>
<comment type="caution">
    <text evidence="9">The sequence shown here is derived from an EMBL/GenBank/DDBJ whole genome shotgun (WGS) entry which is preliminary data.</text>
</comment>
<dbReference type="SUPFAM" id="SSF50129">
    <property type="entry name" value="GroES-like"/>
    <property type="match status" value="1"/>
</dbReference>
<comment type="catalytic activity">
    <reaction evidence="6">
        <text>a primary alcohol + NADP(+) = an aldehyde + NADPH + H(+)</text>
        <dbReference type="Rhea" id="RHEA:15937"/>
        <dbReference type="ChEBI" id="CHEBI:15378"/>
        <dbReference type="ChEBI" id="CHEBI:15734"/>
        <dbReference type="ChEBI" id="CHEBI:17478"/>
        <dbReference type="ChEBI" id="CHEBI:57783"/>
        <dbReference type="ChEBI" id="CHEBI:58349"/>
        <dbReference type="EC" id="1.1.1.2"/>
    </reaction>
</comment>
<dbReference type="PROSITE" id="PS00059">
    <property type="entry name" value="ADH_ZINC"/>
    <property type="match status" value="1"/>
</dbReference>
<evidence type="ECO:0000256" key="5">
    <source>
        <dbReference type="ARBA" id="ARBA00024074"/>
    </source>
</evidence>
<comment type="cofactor">
    <cofactor evidence="1 7">
        <name>Zn(2+)</name>
        <dbReference type="ChEBI" id="CHEBI:29105"/>
    </cofactor>
</comment>
<dbReference type="Gene3D" id="3.40.50.720">
    <property type="entry name" value="NAD(P)-binding Rossmann-like Domain"/>
    <property type="match status" value="1"/>
</dbReference>
<reference evidence="9 10" key="1">
    <citation type="submission" date="2021-04" db="EMBL/GenBank/DDBJ databases">
        <title>Whole-genome sequencing of Saccharopolyspora endophytica KCTC 19397.</title>
        <authorList>
            <person name="Ay H."/>
            <person name="Saygin H."/>
            <person name="Sahin N."/>
        </authorList>
    </citation>
    <scope>NUCLEOTIDE SEQUENCE [LARGE SCALE GENOMIC DNA]</scope>
    <source>
        <strain evidence="9 10">KCTC 19397</strain>
    </source>
</reference>
<dbReference type="SMART" id="SM00829">
    <property type="entry name" value="PKS_ER"/>
    <property type="match status" value="1"/>
</dbReference>
<protein>
    <recommendedName>
        <fullName evidence="5">alcohol dehydrogenase (NADP(+))</fullName>
        <ecNumber evidence="5">1.1.1.2</ecNumber>
    </recommendedName>
</protein>
<evidence type="ECO:0000313" key="10">
    <source>
        <dbReference type="Proteomes" id="UP000674084"/>
    </source>
</evidence>
<feature type="domain" description="Enoyl reductase (ER)" evidence="8">
    <location>
        <begin position="12"/>
        <end position="335"/>
    </location>
</feature>
<organism evidence="9 10">
    <name type="scientific">Saccharopolyspora endophytica</name>
    <dbReference type="NCBI Taxonomy" id="543886"/>
    <lineage>
        <taxon>Bacteria</taxon>
        <taxon>Bacillati</taxon>
        <taxon>Actinomycetota</taxon>
        <taxon>Actinomycetes</taxon>
        <taxon>Pseudonocardiales</taxon>
        <taxon>Pseudonocardiaceae</taxon>
        <taxon>Saccharopolyspora</taxon>
    </lineage>
</organism>
<evidence type="ECO:0000256" key="6">
    <source>
        <dbReference type="ARBA" id="ARBA00048262"/>
    </source>
</evidence>
<dbReference type="InterPro" id="IPR013154">
    <property type="entry name" value="ADH-like_N"/>
</dbReference>
<dbReference type="InterPro" id="IPR013149">
    <property type="entry name" value="ADH-like_C"/>
</dbReference>
<dbReference type="InterPro" id="IPR011032">
    <property type="entry name" value="GroES-like_sf"/>
</dbReference>
<dbReference type="InterPro" id="IPR020843">
    <property type="entry name" value="ER"/>
</dbReference>
<keyword evidence="2 7" id="KW-0479">Metal-binding</keyword>
<evidence type="ECO:0000256" key="7">
    <source>
        <dbReference type="RuleBase" id="RU361277"/>
    </source>
</evidence>
<evidence type="ECO:0000256" key="2">
    <source>
        <dbReference type="ARBA" id="ARBA00022723"/>
    </source>
</evidence>